<sequence length="368" mass="41220">MLRSLTNLAKFAVQSSAEVNPASEEEFRCRGPSPTTKYGEEILTEHATAHEPSILNKEPDGGKFVEETPHPSVALARRVVASQSTPDMHLDLAQYLKSDNASFTSHSTTYAFEMEPVRDHGVSHATIDTVATRGLETLSTSRESTDIVNIHEALGVREHILLYPDPSLCFFEGPAHFRPRVLEQFRRNLKGQRGPAVIFGPYPEPSQNHERVYVVGYTEIGTQKSYFLIITTPRDNRPIAIGDILECFSALEGHWRVIGISKPDFWWSYLELYNAVEHTTAVFIVASNQFITTSQRSSSKSEYTTTLVPRTPSSHSSYASFPIVPTESEYKTAPVTALPPRKGRLDPMMYSFPACTMVLNVLYQIQLH</sequence>
<dbReference type="Proteomes" id="UP001219525">
    <property type="component" value="Unassembled WGS sequence"/>
</dbReference>
<evidence type="ECO:0000313" key="1">
    <source>
        <dbReference type="EMBL" id="KAJ7193508.1"/>
    </source>
</evidence>
<protein>
    <submittedName>
        <fullName evidence="1">Uncharacterized protein</fullName>
    </submittedName>
</protein>
<dbReference type="EMBL" id="JARJCW010000107">
    <property type="protein sequence ID" value="KAJ7193508.1"/>
    <property type="molecule type" value="Genomic_DNA"/>
</dbReference>
<dbReference type="AlphaFoldDB" id="A0AAD6Y6G1"/>
<gene>
    <name evidence="1" type="ORF">GGX14DRAFT_577136</name>
</gene>
<accession>A0AAD6Y6G1</accession>
<reference evidence="1" key="1">
    <citation type="submission" date="2023-03" db="EMBL/GenBank/DDBJ databases">
        <title>Massive genome expansion in bonnet fungi (Mycena s.s.) driven by repeated elements and novel gene families across ecological guilds.</title>
        <authorList>
            <consortium name="Lawrence Berkeley National Laboratory"/>
            <person name="Harder C.B."/>
            <person name="Miyauchi S."/>
            <person name="Viragh M."/>
            <person name="Kuo A."/>
            <person name="Thoen E."/>
            <person name="Andreopoulos B."/>
            <person name="Lu D."/>
            <person name="Skrede I."/>
            <person name="Drula E."/>
            <person name="Henrissat B."/>
            <person name="Morin E."/>
            <person name="Kohler A."/>
            <person name="Barry K."/>
            <person name="LaButti K."/>
            <person name="Morin E."/>
            <person name="Salamov A."/>
            <person name="Lipzen A."/>
            <person name="Mereny Z."/>
            <person name="Hegedus B."/>
            <person name="Baldrian P."/>
            <person name="Stursova M."/>
            <person name="Weitz H."/>
            <person name="Taylor A."/>
            <person name="Grigoriev I.V."/>
            <person name="Nagy L.G."/>
            <person name="Martin F."/>
            <person name="Kauserud H."/>
        </authorList>
    </citation>
    <scope>NUCLEOTIDE SEQUENCE</scope>
    <source>
        <strain evidence="1">9144</strain>
    </source>
</reference>
<organism evidence="1 2">
    <name type="scientific">Mycena pura</name>
    <dbReference type="NCBI Taxonomy" id="153505"/>
    <lineage>
        <taxon>Eukaryota</taxon>
        <taxon>Fungi</taxon>
        <taxon>Dikarya</taxon>
        <taxon>Basidiomycota</taxon>
        <taxon>Agaricomycotina</taxon>
        <taxon>Agaricomycetes</taxon>
        <taxon>Agaricomycetidae</taxon>
        <taxon>Agaricales</taxon>
        <taxon>Marasmiineae</taxon>
        <taxon>Mycenaceae</taxon>
        <taxon>Mycena</taxon>
    </lineage>
</organism>
<evidence type="ECO:0000313" key="2">
    <source>
        <dbReference type="Proteomes" id="UP001219525"/>
    </source>
</evidence>
<name>A0AAD6Y6G1_9AGAR</name>
<proteinExistence type="predicted"/>
<keyword evidence="2" id="KW-1185">Reference proteome</keyword>
<comment type="caution">
    <text evidence="1">The sequence shown here is derived from an EMBL/GenBank/DDBJ whole genome shotgun (WGS) entry which is preliminary data.</text>
</comment>